<accession>W2QT28</accession>
<reference evidence="2 3" key="2">
    <citation type="submission" date="2013-11" db="EMBL/GenBank/DDBJ databases">
        <title>The Genome Sequence of Phytophthora parasitica INRA-310.</title>
        <authorList>
            <consortium name="The Broad Institute Genomics Platform"/>
            <person name="Russ C."/>
            <person name="Tyler B."/>
            <person name="Panabieres F."/>
            <person name="Shan W."/>
            <person name="Tripathy S."/>
            <person name="Grunwald N."/>
            <person name="Machado M."/>
            <person name="Johnson C.S."/>
            <person name="Arredondo F."/>
            <person name="Hong C."/>
            <person name="Coffey M."/>
            <person name="Young S.K."/>
            <person name="Zeng Q."/>
            <person name="Gargeya S."/>
            <person name="Fitzgerald M."/>
            <person name="Abouelleil A."/>
            <person name="Alvarado L."/>
            <person name="Chapman S.B."/>
            <person name="Gainer-Dewar J."/>
            <person name="Goldberg J."/>
            <person name="Griggs A."/>
            <person name="Gujja S."/>
            <person name="Hansen M."/>
            <person name="Howarth C."/>
            <person name="Imamovic A."/>
            <person name="Ireland A."/>
            <person name="Larimer J."/>
            <person name="McCowan C."/>
            <person name="Murphy C."/>
            <person name="Pearson M."/>
            <person name="Poon T.W."/>
            <person name="Priest M."/>
            <person name="Roberts A."/>
            <person name="Saif S."/>
            <person name="Shea T."/>
            <person name="Sykes S."/>
            <person name="Wortman J."/>
            <person name="Nusbaum C."/>
            <person name="Birren B."/>
        </authorList>
    </citation>
    <scope>NUCLEOTIDE SEQUENCE [LARGE SCALE GENOMIC DNA]</scope>
    <source>
        <strain evidence="2 3">INRA-310</strain>
    </source>
</reference>
<gene>
    <name evidence="2" type="ORF">PPTG_06432</name>
</gene>
<dbReference type="VEuPathDB" id="FungiDB:PPTG_06432"/>
<feature type="coiled-coil region" evidence="1">
    <location>
        <begin position="240"/>
        <end position="313"/>
    </location>
</feature>
<dbReference type="Proteomes" id="UP000018817">
    <property type="component" value="Unassembled WGS sequence"/>
</dbReference>
<proteinExistence type="predicted"/>
<feature type="coiled-coil region" evidence="1">
    <location>
        <begin position="88"/>
        <end position="115"/>
    </location>
</feature>
<feature type="coiled-coil region" evidence="1">
    <location>
        <begin position="18"/>
        <end position="59"/>
    </location>
</feature>
<dbReference type="RefSeq" id="XP_008898598.1">
    <property type="nucleotide sequence ID" value="XM_008900350.1"/>
</dbReference>
<organism evidence="2 3">
    <name type="scientific">Phytophthora nicotianae (strain INRA-310)</name>
    <name type="common">Phytophthora parasitica</name>
    <dbReference type="NCBI Taxonomy" id="761204"/>
    <lineage>
        <taxon>Eukaryota</taxon>
        <taxon>Sar</taxon>
        <taxon>Stramenopiles</taxon>
        <taxon>Oomycota</taxon>
        <taxon>Peronosporomycetes</taxon>
        <taxon>Peronosporales</taxon>
        <taxon>Peronosporaceae</taxon>
        <taxon>Phytophthora</taxon>
    </lineage>
</organism>
<sequence>MEPSPSTSSSMLRLPSRFQVHLAKLHKQEVEIQQLERDKLEQMQRISELEDQAQRSNQLSEKQDAVISQLRTKLADHDDEDLKAAHTIDMLTRQVEKLQVATARAEEAQRDAEADYILRHFVGDDDGAGTGPSTLEELQSELTRVAFAEQQSSRRVGELEAELAVLRDAANALSRELQDSKEAKQDLEIELQKAMSSKREFEQELGQLKHGQEMSLQTEVQIVEEGEQWKSMASVCQKLATTLRAQVKTLTDDKQKLEHAISCCQRSVDNRLKTLEQDRQNNEAENAHLRTELARLRQDRRAMALQFRKLEEENVDDTLAVEERMQLTQAQARHIELATRIQVVEQKVSSSVDMAAHSRLLVAENNELLHQLEKERYHSEELARSNATLKAATETAVKQLKEVEIELRAINSSRDPSDEQHETVASLARLVITDLKRQQDESVDAAVASMQVFHLTSSLEEHLHHLRALRETQDICPTSISSNQ</sequence>
<evidence type="ECO:0000313" key="2">
    <source>
        <dbReference type="EMBL" id="ETN16253.1"/>
    </source>
</evidence>
<dbReference type="STRING" id="761204.W2QT28"/>
<name>W2QT28_PHYN3</name>
<evidence type="ECO:0000256" key="1">
    <source>
        <dbReference type="SAM" id="Coils"/>
    </source>
</evidence>
<dbReference type="OrthoDB" id="159008at2759"/>
<feature type="coiled-coil region" evidence="1">
    <location>
        <begin position="156"/>
        <end position="204"/>
    </location>
</feature>
<dbReference type="EMBL" id="KI669569">
    <property type="protein sequence ID" value="ETN16253.1"/>
    <property type="molecule type" value="Genomic_DNA"/>
</dbReference>
<dbReference type="GeneID" id="20176406"/>
<keyword evidence="1" id="KW-0175">Coiled coil</keyword>
<evidence type="ECO:0000313" key="3">
    <source>
        <dbReference type="Proteomes" id="UP000018817"/>
    </source>
</evidence>
<protein>
    <submittedName>
        <fullName evidence="2">Uncharacterized protein</fullName>
    </submittedName>
</protein>
<dbReference type="OMA" id="HAISCCQ"/>
<reference evidence="3" key="1">
    <citation type="submission" date="2011-12" db="EMBL/GenBank/DDBJ databases">
        <authorList>
            <consortium name="The Broad Institute Genome Sequencing Platform"/>
            <person name="Russ C."/>
            <person name="Tyler B."/>
            <person name="Panabieres F."/>
            <person name="Shan W."/>
            <person name="Tripathy S."/>
            <person name="Grunwald N."/>
            <person name="Machado M."/>
            <person name="Young S.K."/>
            <person name="Zeng Q."/>
            <person name="Gargeya S."/>
            <person name="Fitzgerald M."/>
            <person name="Haas B."/>
            <person name="Abouelleil A."/>
            <person name="Alvarado L."/>
            <person name="Arachchi H.M."/>
            <person name="Berlin A."/>
            <person name="Chapman S.B."/>
            <person name="Gearin G."/>
            <person name="Goldberg J."/>
            <person name="Griggs A."/>
            <person name="Gujja S."/>
            <person name="Hansen M."/>
            <person name="Heiman D."/>
            <person name="Howarth C."/>
            <person name="Larimer J."/>
            <person name="Lui A."/>
            <person name="MacDonald P.J.P."/>
            <person name="McCowen C."/>
            <person name="Montmayeur A."/>
            <person name="Murphy C."/>
            <person name="Neiman D."/>
            <person name="Pearson M."/>
            <person name="Priest M."/>
            <person name="Roberts A."/>
            <person name="Saif S."/>
            <person name="Shea T."/>
            <person name="Sisk P."/>
            <person name="Stolte C."/>
            <person name="Sykes S."/>
            <person name="Wortman J."/>
            <person name="Nusbaum C."/>
            <person name="Birren B."/>
        </authorList>
    </citation>
    <scope>NUCLEOTIDE SEQUENCE [LARGE SCALE GENOMIC DNA]</scope>
    <source>
        <strain evidence="3">INRA-310</strain>
    </source>
</reference>
<dbReference type="AlphaFoldDB" id="W2QT28"/>